<evidence type="ECO:0000313" key="1">
    <source>
        <dbReference type="EMBL" id="RGN93839.1"/>
    </source>
</evidence>
<proteinExistence type="predicted"/>
<dbReference type="AlphaFoldDB" id="A0A3E5EXY6"/>
<organism evidence="1 2">
    <name type="scientific">Dorea formicigenerans</name>
    <dbReference type="NCBI Taxonomy" id="39486"/>
    <lineage>
        <taxon>Bacteria</taxon>
        <taxon>Bacillati</taxon>
        <taxon>Bacillota</taxon>
        <taxon>Clostridia</taxon>
        <taxon>Lachnospirales</taxon>
        <taxon>Lachnospiraceae</taxon>
        <taxon>Dorea</taxon>
    </lineage>
</organism>
<dbReference type="Proteomes" id="UP000260841">
    <property type="component" value="Unassembled WGS sequence"/>
</dbReference>
<sequence length="83" mass="9252">MAVKLIRGLSLYGSIDQVWQTAVPGFYIIGNCISYYIKKPPAGCALRRTMMMSQATAAGTRMYQGTFFVLGGNERWIGIFCFL</sequence>
<gene>
    <name evidence="1" type="ORF">DXB36_00945</name>
</gene>
<reference evidence="1 2" key="1">
    <citation type="submission" date="2018-08" db="EMBL/GenBank/DDBJ databases">
        <title>A genome reference for cultivated species of the human gut microbiota.</title>
        <authorList>
            <person name="Zou Y."/>
            <person name="Xue W."/>
            <person name="Luo G."/>
        </authorList>
    </citation>
    <scope>NUCLEOTIDE SEQUENCE [LARGE SCALE GENOMIC DNA]</scope>
    <source>
        <strain evidence="1 2">OM03-2</strain>
    </source>
</reference>
<comment type="caution">
    <text evidence="1">The sequence shown here is derived from an EMBL/GenBank/DDBJ whole genome shotgun (WGS) entry which is preliminary data.</text>
</comment>
<accession>A0A3E5EXY6</accession>
<dbReference type="EMBL" id="QSVB01000001">
    <property type="protein sequence ID" value="RGN93839.1"/>
    <property type="molecule type" value="Genomic_DNA"/>
</dbReference>
<name>A0A3E5EXY6_9FIRM</name>
<evidence type="ECO:0000313" key="2">
    <source>
        <dbReference type="Proteomes" id="UP000260841"/>
    </source>
</evidence>
<protein>
    <submittedName>
        <fullName evidence="1">Uncharacterized protein</fullName>
    </submittedName>
</protein>